<gene>
    <name evidence="3" type="ORF">Ahy_B03g067966</name>
</gene>
<dbReference type="AlphaFoldDB" id="A0A445A877"/>
<feature type="signal peptide" evidence="2">
    <location>
        <begin position="1"/>
        <end position="16"/>
    </location>
</feature>
<reference evidence="3 4" key="1">
    <citation type="submission" date="2019-01" db="EMBL/GenBank/DDBJ databases">
        <title>Sequencing of cultivated peanut Arachis hypogaea provides insights into genome evolution and oil improvement.</title>
        <authorList>
            <person name="Chen X."/>
        </authorList>
    </citation>
    <scope>NUCLEOTIDE SEQUENCE [LARGE SCALE GENOMIC DNA]</scope>
    <source>
        <strain evidence="4">cv. Fuhuasheng</strain>
        <tissue evidence="3">Leaves</tissue>
    </source>
</reference>
<organism evidence="3 4">
    <name type="scientific">Arachis hypogaea</name>
    <name type="common">Peanut</name>
    <dbReference type="NCBI Taxonomy" id="3818"/>
    <lineage>
        <taxon>Eukaryota</taxon>
        <taxon>Viridiplantae</taxon>
        <taxon>Streptophyta</taxon>
        <taxon>Embryophyta</taxon>
        <taxon>Tracheophyta</taxon>
        <taxon>Spermatophyta</taxon>
        <taxon>Magnoliopsida</taxon>
        <taxon>eudicotyledons</taxon>
        <taxon>Gunneridae</taxon>
        <taxon>Pentapetalae</taxon>
        <taxon>rosids</taxon>
        <taxon>fabids</taxon>
        <taxon>Fabales</taxon>
        <taxon>Fabaceae</taxon>
        <taxon>Papilionoideae</taxon>
        <taxon>50 kb inversion clade</taxon>
        <taxon>dalbergioids sensu lato</taxon>
        <taxon>Dalbergieae</taxon>
        <taxon>Pterocarpus clade</taxon>
        <taxon>Arachis</taxon>
    </lineage>
</organism>
<protein>
    <submittedName>
        <fullName evidence="3">Uncharacterized protein</fullName>
    </submittedName>
</protein>
<dbReference type="Proteomes" id="UP000289738">
    <property type="component" value="Chromosome B03"/>
</dbReference>
<sequence>MVLFVVAMLISTSNNSLPIATSAIQKNLGRWGCVSSSSTLDVYRDHHASFSSTNHLPHGNTAMLRNNHQENNQSYN</sequence>
<evidence type="ECO:0000313" key="4">
    <source>
        <dbReference type="Proteomes" id="UP000289738"/>
    </source>
</evidence>
<feature type="compositionally biased region" description="Polar residues" evidence="1">
    <location>
        <begin position="63"/>
        <end position="76"/>
    </location>
</feature>
<name>A0A445A877_ARAHY</name>
<proteinExistence type="predicted"/>
<accession>A0A445A877</accession>
<dbReference type="EMBL" id="SDMP01000013">
    <property type="protein sequence ID" value="RYR22657.1"/>
    <property type="molecule type" value="Genomic_DNA"/>
</dbReference>
<feature type="chain" id="PRO_5019436250" evidence="2">
    <location>
        <begin position="17"/>
        <end position="76"/>
    </location>
</feature>
<comment type="caution">
    <text evidence="3">The sequence shown here is derived from an EMBL/GenBank/DDBJ whole genome shotgun (WGS) entry which is preliminary data.</text>
</comment>
<keyword evidence="4" id="KW-1185">Reference proteome</keyword>
<keyword evidence="2" id="KW-0732">Signal</keyword>
<evidence type="ECO:0000256" key="2">
    <source>
        <dbReference type="SAM" id="SignalP"/>
    </source>
</evidence>
<evidence type="ECO:0000256" key="1">
    <source>
        <dbReference type="SAM" id="MobiDB-lite"/>
    </source>
</evidence>
<feature type="region of interest" description="Disordered" evidence="1">
    <location>
        <begin position="51"/>
        <end position="76"/>
    </location>
</feature>
<evidence type="ECO:0000313" key="3">
    <source>
        <dbReference type="EMBL" id="RYR22657.1"/>
    </source>
</evidence>